<dbReference type="InterPro" id="IPR002577">
    <property type="entry name" value="HTH_HxlR"/>
</dbReference>
<dbReference type="Gene3D" id="1.10.10.10">
    <property type="entry name" value="Winged helix-like DNA-binding domain superfamily/Winged helix DNA-binding domain"/>
    <property type="match status" value="1"/>
</dbReference>
<dbReference type="InterPro" id="IPR036390">
    <property type="entry name" value="WH_DNA-bd_sf"/>
</dbReference>
<dbReference type="PANTHER" id="PTHR33204">
    <property type="entry name" value="TRANSCRIPTIONAL REGULATOR, MARR FAMILY"/>
    <property type="match status" value="1"/>
</dbReference>
<accession>A0A561PCF5</accession>
<organism evidence="5 6">
    <name type="scientific">Chitinophaga polysaccharea</name>
    <dbReference type="NCBI Taxonomy" id="1293035"/>
    <lineage>
        <taxon>Bacteria</taxon>
        <taxon>Pseudomonadati</taxon>
        <taxon>Bacteroidota</taxon>
        <taxon>Chitinophagia</taxon>
        <taxon>Chitinophagales</taxon>
        <taxon>Chitinophagaceae</taxon>
        <taxon>Chitinophaga</taxon>
    </lineage>
</organism>
<evidence type="ECO:0000313" key="6">
    <source>
        <dbReference type="Proteomes" id="UP000320811"/>
    </source>
</evidence>
<dbReference type="PANTHER" id="PTHR33204:SF29">
    <property type="entry name" value="TRANSCRIPTIONAL REGULATOR"/>
    <property type="match status" value="1"/>
</dbReference>
<name>A0A561PCF5_9BACT</name>
<dbReference type="AlphaFoldDB" id="A0A561PCF5"/>
<dbReference type="GO" id="GO:0003677">
    <property type="term" value="F:DNA binding"/>
    <property type="evidence" value="ECO:0007669"/>
    <property type="project" value="UniProtKB-KW"/>
</dbReference>
<proteinExistence type="predicted"/>
<dbReference type="Proteomes" id="UP000320811">
    <property type="component" value="Unassembled WGS sequence"/>
</dbReference>
<dbReference type="PROSITE" id="PS51118">
    <property type="entry name" value="HTH_HXLR"/>
    <property type="match status" value="1"/>
</dbReference>
<gene>
    <name evidence="5" type="ORF">FHW36_108161</name>
</gene>
<keyword evidence="2" id="KW-0238">DNA-binding</keyword>
<dbReference type="RefSeq" id="WP_145673043.1">
    <property type="nucleotide sequence ID" value="NZ_VIWO01000008.1"/>
</dbReference>
<evidence type="ECO:0000256" key="1">
    <source>
        <dbReference type="ARBA" id="ARBA00023015"/>
    </source>
</evidence>
<sequence>MDQNNCPSPEHCKGQLNAIGDALYAIGGKWKLQVIGALMDGKKRFNELQRLVIGISAKVLSNELKEMELNGFIRRVAHADIKHVVEYELTTYSFTLGNVLNALSEWGTMHRKKITGRLVETAAP</sequence>
<evidence type="ECO:0000256" key="3">
    <source>
        <dbReference type="ARBA" id="ARBA00023163"/>
    </source>
</evidence>
<evidence type="ECO:0000256" key="2">
    <source>
        <dbReference type="ARBA" id="ARBA00023125"/>
    </source>
</evidence>
<comment type="caution">
    <text evidence="5">The sequence shown here is derived from an EMBL/GenBank/DDBJ whole genome shotgun (WGS) entry which is preliminary data.</text>
</comment>
<protein>
    <submittedName>
        <fullName evidence="5">HxlR family transcriptional regulator</fullName>
    </submittedName>
</protein>
<dbReference type="OrthoDB" id="2619345at2"/>
<dbReference type="SUPFAM" id="SSF46785">
    <property type="entry name" value="Winged helix' DNA-binding domain"/>
    <property type="match status" value="1"/>
</dbReference>
<feature type="domain" description="HTH hxlR-type" evidence="4">
    <location>
        <begin position="6"/>
        <end position="115"/>
    </location>
</feature>
<keyword evidence="6" id="KW-1185">Reference proteome</keyword>
<dbReference type="Pfam" id="PF01638">
    <property type="entry name" value="HxlR"/>
    <property type="match status" value="1"/>
</dbReference>
<evidence type="ECO:0000313" key="5">
    <source>
        <dbReference type="EMBL" id="TWF35805.1"/>
    </source>
</evidence>
<dbReference type="EMBL" id="VIWO01000008">
    <property type="protein sequence ID" value="TWF35805.1"/>
    <property type="molecule type" value="Genomic_DNA"/>
</dbReference>
<keyword evidence="3" id="KW-0804">Transcription</keyword>
<dbReference type="InterPro" id="IPR036388">
    <property type="entry name" value="WH-like_DNA-bd_sf"/>
</dbReference>
<keyword evidence="1" id="KW-0805">Transcription regulation</keyword>
<reference evidence="5 6" key="1">
    <citation type="submission" date="2019-06" db="EMBL/GenBank/DDBJ databases">
        <title>Sorghum-associated microbial communities from plants grown in Nebraska, USA.</title>
        <authorList>
            <person name="Schachtman D."/>
        </authorList>
    </citation>
    <scope>NUCLEOTIDE SEQUENCE [LARGE SCALE GENOMIC DNA]</scope>
    <source>
        <strain evidence="5 6">1209</strain>
    </source>
</reference>
<evidence type="ECO:0000259" key="4">
    <source>
        <dbReference type="PROSITE" id="PS51118"/>
    </source>
</evidence>